<evidence type="ECO:0000256" key="10">
    <source>
        <dbReference type="ARBA" id="ARBA00023201"/>
    </source>
</evidence>
<dbReference type="InterPro" id="IPR001873">
    <property type="entry name" value="ENaC"/>
</dbReference>
<dbReference type="InParanoid" id="B7QDC2"/>
<dbReference type="VEuPathDB" id="VectorBase:ISCP_026264"/>
<evidence type="ECO:0000256" key="5">
    <source>
        <dbReference type="ARBA" id="ARBA00022692"/>
    </source>
</evidence>
<keyword evidence="4 12" id="KW-0894">Sodium channel</keyword>
<keyword evidence="5 12" id="KW-0812">Transmembrane</keyword>
<evidence type="ECO:0000256" key="9">
    <source>
        <dbReference type="ARBA" id="ARBA00023136"/>
    </source>
</evidence>
<dbReference type="PaxDb" id="6945-B7QDC2"/>
<evidence type="ECO:0000256" key="8">
    <source>
        <dbReference type="ARBA" id="ARBA00023065"/>
    </source>
</evidence>
<name>B7QDC2_IXOSC</name>
<dbReference type="AlphaFoldDB" id="B7QDC2"/>
<dbReference type="EMBL" id="ABJB010216217">
    <property type="status" value="NOT_ANNOTATED_CDS"/>
    <property type="molecule type" value="Genomic_DNA"/>
</dbReference>
<dbReference type="Proteomes" id="UP000001555">
    <property type="component" value="Unassembled WGS sequence"/>
</dbReference>
<evidence type="ECO:0000256" key="3">
    <source>
        <dbReference type="ARBA" id="ARBA00022448"/>
    </source>
</evidence>
<dbReference type="EMBL" id="ABJB010949457">
    <property type="status" value="NOT_ANNOTATED_CDS"/>
    <property type="molecule type" value="Genomic_DNA"/>
</dbReference>
<comment type="subcellular location">
    <subcellularLocation>
        <location evidence="1">Membrane</location>
        <topology evidence="1">Multi-pass membrane protein</topology>
    </subcellularLocation>
</comment>
<reference evidence="14 16" key="1">
    <citation type="submission" date="2008-03" db="EMBL/GenBank/DDBJ databases">
        <title>Annotation of Ixodes scapularis.</title>
        <authorList>
            <consortium name="Ixodes scapularis Genome Project Consortium"/>
            <person name="Caler E."/>
            <person name="Hannick L.I."/>
            <person name="Bidwell S."/>
            <person name="Joardar V."/>
            <person name="Thiagarajan M."/>
            <person name="Amedeo P."/>
            <person name="Galinsky K.J."/>
            <person name="Schobel S."/>
            <person name="Inman J."/>
            <person name="Hostetler J."/>
            <person name="Miller J."/>
            <person name="Hammond M."/>
            <person name="Megy K."/>
            <person name="Lawson D."/>
            <person name="Kodira C."/>
            <person name="Sutton G."/>
            <person name="Meyer J."/>
            <person name="Hill C.A."/>
            <person name="Birren B."/>
            <person name="Nene V."/>
            <person name="Collins F."/>
            <person name="Alarcon-Chaidez F."/>
            <person name="Wikel S."/>
            <person name="Strausberg R."/>
        </authorList>
    </citation>
    <scope>NUCLEOTIDE SEQUENCE [LARGE SCALE GENOMIC DNA]</scope>
    <source>
        <strain evidence="16">Wikel</strain>
        <strain evidence="14">Wikel colony</strain>
    </source>
</reference>
<evidence type="ECO:0000256" key="12">
    <source>
        <dbReference type="RuleBase" id="RU000679"/>
    </source>
</evidence>
<evidence type="ECO:0000313" key="15">
    <source>
        <dbReference type="EnsemblMetazoa" id="ISCW013410-PA"/>
    </source>
</evidence>
<evidence type="ECO:0000256" key="11">
    <source>
        <dbReference type="ARBA" id="ARBA00023303"/>
    </source>
</evidence>
<dbReference type="GO" id="GO:0005272">
    <property type="term" value="F:sodium channel activity"/>
    <property type="evidence" value="ECO:0007669"/>
    <property type="project" value="UniProtKB-KW"/>
</dbReference>
<dbReference type="VEuPathDB" id="VectorBase:ISCW013410"/>
<keyword evidence="11 12" id="KW-0407">Ion channel</keyword>
<organism>
    <name type="scientific">Ixodes scapularis</name>
    <name type="common">Black-legged tick</name>
    <name type="synonym">Deer tick</name>
    <dbReference type="NCBI Taxonomy" id="6945"/>
    <lineage>
        <taxon>Eukaryota</taxon>
        <taxon>Metazoa</taxon>
        <taxon>Ecdysozoa</taxon>
        <taxon>Arthropoda</taxon>
        <taxon>Chelicerata</taxon>
        <taxon>Arachnida</taxon>
        <taxon>Acari</taxon>
        <taxon>Parasitiformes</taxon>
        <taxon>Ixodida</taxon>
        <taxon>Ixodoidea</taxon>
        <taxon>Ixodidae</taxon>
        <taxon>Ixodinae</taxon>
        <taxon>Ixodes</taxon>
    </lineage>
</organism>
<evidence type="ECO:0000256" key="4">
    <source>
        <dbReference type="ARBA" id="ARBA00022461"/>
    </source>
</evidence>
<keyword evidence="8 12" id="KW-0406">Ion transport</keyword>
<keyword evidence="7" id="KW-0915">Sodium</keyword>
<gene>
    <name evidence="14" type="ORF">IscW_ISCW013410</name>
</gene>
<evidence type="ECO:0000256" key="13">
    <source>
        <dbReference type="SAM" id="Phobius"/>
    </source>
</evidence>
<evidence type="ECO:0000256" key="2">
    <source>
        <dbReference type="ARBA" id="ARBA00007193"/>
    </source>
</evidence>
<dbReference type="EMBL" id="ABJB011049231">
    <property type="status" value="NOT_ANNOTATED_CDS"/>
    <property type="molecule type" value="Genomic_DNA"/>
</dbReference>
<keyword evidence="16" id="KW-1185">Reference proteome</keyword>
<dbReference type="EMBL" id="DS912556">
    <property type="protein sequence ID" value="EEC16844.1"/>
    <property type="molecule type" value="Genomic_DNA"/>
</dbReference>
<proteinExistence type="inferred from homology"/>
<dbReference type="Pfam" id="PF00858">
    <property type="entry name" value="ASC"/>
    <property type="match status" value="1"/>
</dbReference>
<dbReference type="VEuPathDB" id="VectorBase:ISCI013410"/>
<dbReference type="OrthoDB" id="6479303at2759"/>
<keyword evidence="3 12" id="KW-0813">Transport</keyword>
<keyword evidence="9 13" id="KW-0472">Membrane</keyword>
<dbReference type="EnsemblMetazoa" id="ISCW013410-RA">
    <property type="protein sequence ID" value="ISCW013410-PA"/>
    <property type="gene ID" value="ISCW013410"/>
</dbReference>
<sequence length="141" mass="15715">MPIVTPLDGGRKERTLRRRTEALRVVAFLGLLLGFVYQASDAVVNYLGYPTTNDVRVEGSELVSLPAVSLCLTNWVSRERFCEKYRDLCNNTNEDELRGRVEAILEKGDKVGELAMSSSDILQVVMDNPGMSIFPSGFPEE</sequence>
<dbReference type="GO" id="GO:0016020">
    <property type="term" value="C:membrane"/>
    <property type="evidence" value="ECO:0007669"/>
    <property type="project" value="UniProtKB-SubCell"/>
</dbReference>
<dbReference type="EMBL" id="ABJB010299500">
    <property type="status" value="NOT_ANNOTATED_CDS"/>
    <property type="molecule type" value="Genomic_DNA"/>
</dbReference>
<protein>
    <submittedName>
        <fullName evidence="14 15">Uncharacterized protein</fullName>
    </submittedName>
</protein>
<keyword evidence="6 13" id="KW-1133">Transmembrane helix</keyword>
<comment type="similarity">
    <text evidence="2 12">Belongs to the amiloride-sensitive sodium channel (TC 1.A.6) family.</text>
</comment>
<evidence type="ECO:0000313" key="16">
    <source>
        <dbReference type="Proteomes" id="UP000001555"/>
    </source>
</evidence>
<evidence type="ECO:0000256" key="6">
    <source>
        <dbReference type="ARBA" id="ARBA00022989"/>
    </source>
</evidence>
<feature type="transmembrane region" description="Helical" evidence="13">
    <location>
        <begin position="21"/>
        <end position="39"/>
    </location>
</feature>
<reference evidence="15" key="2">
    <citation type="submission" date="2020-05" db="UniProtKB">
        <authorList>
            <consortium name="EnsemblMetazoa"/>
        </authorList>
    </citation>
    <scope>IDENTIFICATION</scope>
    <source>
        <strain evidence="15">wikel</strain>
    </source>
</reference>
<evidence type="ECO:0000313" key="14">
    <source>
        <dbReference type="EMBL" id="EEC16844.1"/>
    </source>
</evidence>
<accession>B7QDC2</accession>
<dbReference type="EMBL" id="ABJB010518083">
    <property type="status" value="NOT_ANNOTATED_CDS"/>
    <property type="molecule type" value="Genomic_DNA"/>
</dbReference>
<dbReference type="HOGENOM" id="CLU_1827447_0_0_1"/>
<keyword evidence="10 12" id="KW-0739">Sodium transport</keyword>
<evidence type="ECO:0000256" key="1">
    <source>
        <dbReference type="ARBA" id="ARBA00004141"/>
    </source>
</evidence>
<evidence type="ECO:0000256" key="7">
    <source>
        <dbReference type="ARBA" id="ARBA00023053"/>
    </source>
</evidence>